<reference evidence="6 10" key="2">
    <citation type="submission" date="2019-07" db="EMBL/GenBank/DDBJ databases">
        <title>The First High-Quality Draft Genome Sequence of the Causal Agent of the Current Panama Disease Epidemic.</title>
        <authorList>
            <person name="Warmington R.J."/>
            <person name="Kay W."/>
            <person name="Jeffries A."/>
            <person name="Bebber D."/>
            <person name="Moore K."/>
            <person name="Studholme D.J."/>
        </authorList>
    </citation>
    <scope>NUCLEOTIDE SEQUENCE [LARGE SCALE GENOMIC DNA]</scope>
    <source>
        <strain evidence="6 10">TR4</strain>
    </source>
</reference>
<comment type="similarity">
    <text evidence="1">Belongs to the lcsJ thioesterase family.</text>
</comment>
<dbReference type="CDD" id="cd00586">
    <property type="entry name" value="4HBT"/>
    <property type="match status" value="1"/>
</dbReference>
<feature type="region of interest" description="Disordered" evidence="2">
    <location>
        <begin position="219"/>
        <end position="253"/>
    </location>
</feature>
<dbReference type="PANTHER" id="PTHR12475:SF4">
    <property type="entry name" value="PROTEIN THEM6"/>
    <property type="match status" value="1"/>
</dbReference>
<protein>
    <submittedName>
        <fullName evidence="4">Putative thioesterase atnL</fullName>
    </submittedName>
</protein>
<dbReference type="InterPro" id="IPR051490">
    <property type="entry name" value="THEM6_lcsJ_thioesterase"/>
</dbReference>
<dbReference type="EMBL" id="VMNF01000002">
    <property type="protein sequence ID" value="TXC12390.1"/>
    <property type="molecule type" value="Genomic_DNA"/>
</dbReference>
<name>A0A559LJ63_FUSOC</name>
<evidence type="ECO:0000313" key="10">
    <source>
        <dbReference type="Proteomes" id="UP000321331"/>
    </source>
</evidence>
<evidence type="ECO:0000313" key="7">
    <source>
        <dbReference type="EMBL" id="TXC12390.1"/>
    </source>
</evidence>
<keyword evidence="3" id="KW-1133">Transmembrane helix</keyword>
<gene>
    <name evidence="4" type="primary">atnL-4</name>
    <name evidence="5" type="synonym">atnL-5</name>
    <name evidence="5" type="ORF">Focb16_v005499</name>
    <name evidence="4" type="ORF">Focb16_v006162</name>
    <name evidence="6" type="ORF">FocTR4_00017218</name>
    <name evidence="7" type="ORF">FocTR4_00017237</name>
    <name evidence="8" type="ORF">FocTR4_00017269</name>
</gene>
<dbReference type="EMBL" id="VMNF01000002">
    <property type="protein sequence ID" value="TXC12413.1"/>
    <property type="molecule type" value="Genomic_DNA"/>
</dbReference>
<dbReference type="Proteomes" id="UP000321331">
    <property type="component" value="Unassembled WGS sequence"/>
</dbReference>
<keyword evidence="3" id="KW-0812">Transmembrane</keyword>
<proteinExistence type="inferred from homology"/>
<evidence type="ECO:0000256" key="2">
    <source>
        <dbReference type="SAM" id="MobiDB-lite"/>
    </source>
</evidence>
<dbReference type="Proteomes" id="UP000320707">
    <property type="component" value="Unassembled WGS sequence"/>
</dbReference>
<dbReference type="Gene3D" id="3.10.129.10">
    <property type="entry name" value="Hotdog Thioesterase"/>
    <property type="match status" value="1"/>
</dbReference>
<accession>A0A559LJ63</accession>
<keyword evidence="3" id="KW-0472">Membrane</keyword>
<sequence>MMGRNWLVITALGIFAKSLPFVWHLRFFWALLRWKLSCCLRGSSRLTSRHLFLPSIVDARPALSECDFNLHKSNSTYFTDLDVARSHLCGILFAPIFFGSTPLGRCNLVVGAVSCVFRKEIKPYQPYELSTKVVSWDEKWIYMVTHFVSQGTSRPKYSMSEVSQRADSPPYPHMVPEVESGNPVLASAVTRMVFKKGRMTVPPADALKACGLYPGRAREPDTPLSSEYASSKPPSPRTLAGTGSEPPVLSAKGTNLTYGEMESRRRAALPIVQLQNGWDAVHSLFQTEPYVLARHKDFL</sequence>
<dbReference type="EMBL" id="VMNF01000013">
    <property type="protein sequence ID" value="TXB97886.1"/>
    <property type="molecule type" value="Genomic_DNA"/>
</dbReference>
<dbReference type="AlphaFoldDB" id="A0A559LJ63"/>
<evidence type="ECO:0000256" key="3">
    <source>
        <dbReference type="SAM" id="Phobius"/>
    </source>
</evidence>
<evidence type="ECO:0000313" key="9">
    <source>
        <dbReference type="Proteomes" id="UP000320707"/>
    </source>
</evidence>
<dbReference type="SUPFAM" id="SSF54637">
    <property type="entry name" value="Thioesterase/thiol ester dehydrase-isomerase"/>
    <property type="match status" value="1"/>
</dbReference>
<comment type="caution">
    <text evidence="4">The sequence shown here is derived from an EMBL/GenBank/DDBJ whole genome shotgun (WGS) entry which is preliminary data.</text>
</comment>
<dbReference type="PANTHER" id="PTHR12475">
    <property type="match status" value="1"/>
</dbReference>
<reference evidence="4 9" key="1">
    <citation type="journal article" date="2019" name="Microbiol. Resour. Announc.">
        <title>High-quality draft genome sequence of Fusarium oxysporum f. sp. cubense strain 160527, a causal agent of Panama disease.</title>
        <authorList>
            <person name="Asai S."/>
            <person name="Ayukawa Y."/>
            <person name="Gan P."/>
            <person name="Masuda S."/>
            <person name="Komatsu K."/>
            <person name="Shirasu K."/>
            <person name="Arie T."/>
        </authorList>
    </citation>
    <scope>NUCLEOTIDE SEQUENCE [LARGE SCALE GENOMIC DNA]</scope>
    <source>
        <strain evidence="4 9">160527</strain>
    </source>
</reference>
<dbReference type="Pfam" id="PF13279">
    <property type="entry name" value="4HBT_2"/>
    <property type="match status" value="1"/>
</dbReference>
<evidence type="ECO:0000313" key="4">
    <source>
        <dbReference type="EMBL" id="TVY74310.1"/>
    </source>
</evidence>
<feature type="transmembrane region" description="Helical" evidence="3">
    <location>
        <begin position="6"/>
        <end position="25"/>
    </location>
</feature>
<evidence type="ECO:0000313" key="8">
    <source>
        <dbReference type="EMBL" id="TXC12413.1"/>
    </source>
</evidence>
<dbReference type="InterPro" id="IPR029069">
    <property type="entry name" value="HotDog_dom_sf"/>
</dbReference>
<evidence type="ECO:0000256" key="1">
    <source>
        <dbReference type="ARBA" id="ARBA00038476"/>
    </source>
</evidence>
<evidence type="ECO:0000313" key="5">
    <source>
        <dbReference type="EMBL" id="TVY74487.1"/>
    </source>
</evidence>
<dbReference type="EMBL" id="SRMI01000003">
    <property type="protein sequence ID" value="TVY74487.1"/>
    <property type="molecule type" value="Genomic_DNA"/>
</dbReference>
<evidence type="ECO:0000313" key="6">
    <source>
        <dbReference type="EMBL" id="TXB97886.1"/>
    </source>
</evidence>
<organism evidence="4 9">
    <name type="scientific">Fusarium oxysporum f. sp. cubense</name>
    <dbReference type="NCBI Taxonomy" id="61366"/>
    <lineage>
        <taxon>Eukaryota</taxon>
        <taxon>Fungi</taxon>
        <taxon>Dikarya</taxon>
        <taxon>Ascomycota</taxon>
        <taxon>Pezizomycotina</taxon>
        <taxon>Sordariomycetes</taxon>
        <taxon>Hypocreomycetidae</taxon>
        <taxon>Hypocreales</taxon>
        <taxon>Nectriaceae</taxon>
        <taxon>Fusarium</taxon>
        <taxon>Fusarium oxysporum species complex</taxon>
    </lineage>
</organism>
<dbReference type="EMBL" id="SRMI01000003">
    <property type="protein sequence ID" value="TVY74310.1"/>
    <property type="molecule type" value="Genomic_DNA"/>
</dbReference>